<reference evidence="4 5" key="1">
    <citation type="submission" date="2014-11" db="EMBL/GenBank/DDBJ databases">
        <authorList>
            <person name="Zhu J."/>
            <person name="Qi W."/>
            <person name="Song R."/>
        </authorList>
    </citation>
    <scope>NUCLEOTIDE SEQUENCE [LARGE SCALE GENOMIC DNA]</scope>
</reference>
<protein>
    <recommendedName>
        <fullName evidence="2">Chitinase domain-containing protein 1</fullName>
    </recommendedName>
</protein>
<dbReference type="InParanoid" id="A0A0G4EJ42"/>
<dbReference type="EMBL" id="CDMY01000252">
    <property type="protein sequence ID" value="CEL97031.1"/>
    <property type="molecule type" value="Genomic_DNA"/>
</dbReference>
<evidence type="ECO:0000313" key="4">
    <source>
        <dbReference type="EMBL" id="CEL97031.1"/>
    </source>
</evidence>
<feature type="domain" description="GH18" evidence="3">
    <location>
        <begin position="82"/>
        <end position="415"/>
    </location>
</feature>
<dbReference type="VEuPathDB" id="CryptoDB:Vbra_20444"/>
<dbReference type="OMA" id="YSINERI"/>
<proteinExistence type="inferred from homology"/>
<dbReference type="SUPFAM" id="SSF51445">
    <property type="entry name" value="(Trans)glycosidases"/>
    <property type="match status" value="1"/>
</dbReference>
<dbReference type="GO" id="GO:0070492">
    <property type="term" value="F:oligosaccharide binding"/>
    <property type="evidence" value="ECO:0007669"/>
    <property type="project" value="TreeGrafter"/>
</dbReference>
<dbReference type="AlphaFoldDB" id="A0A0G4EJ42"/>
<organism evidence="4 5">
    <name type="scientific">Vitrella brassicaformis (strain CCMP3155)</name>
    <dbReference type="NCBI Taxonomy" id="1169540"/>
    <lineage>
        <taxon>Eukaryota</taxon>
        <taxon>Sar</taxon>
        <taxon>Alveolata</taxon>
        <taxon>Colpodellida</taxon>
        <taxon>Vitrellaceae</taxon>
        <taxon>Vitrella</taxon>
    </lineage>
</organism>
<dbReference type="InterPro" id="IPR029070">
    <property type="entry name" value="Chitinase_insertion_sf"/>
</dbReference>
<dbReference type="GO" id="GO:0005975">
    <property type="term" value="P:carbohydrate metabolic process"/>
    <property type="evidence" value="ECO:0007669"/>
    <property type="project" value="InterPro"/>
</dbReference>
<dbReference type="STRING" id="1169540.A0A0G4EJ42"/>
<keyword evidence="5" id="KW-1185">Reference proteome</keyword>
<dbReference type="PANTHER" id="PTHR46066">
    <property type="entry name" value="CHITINASE DOMAIN-CONTAINING PROTEIN 1 FAMILY MEMBER"/>
    <property type="match status" value="1"/>
</dbReference>
<dbReference type="Proteomes" id="UP000041254">
    <property type="component" value="Unassembled WGS sequence"/>
</dbReference>
<dbReference type="Pfam" id="PF00704">
    <property type="entry name" value="Glyco_hydro_18"/>
    <property type="match status" value="1"/>
</dbReference>
<accession>A0A0G4EJ42</accession>
<evidence type="ECO:0000313" key="5">
    <source>
        <dbReference type="Proteomes" id="UP000041254"/>
    </source>
</evidence>
<comment type="similarity">
    <text evidence="1">Belongs to the glycosyl hydrolase 18 family.</text>
</comment>
<dbReference type="Gene3D" id="3.10.50.10">
    <property type="match status" value="1"/>
</dbReference>
<evidence type="ECO:0000256" key="2">
    <source>
        <dbReference type="ARBA" id="ARBA00040976"/>
    </source>
</evidence>
<dbReference type="InterPro" id="IPR017853">
    <property type="entry name" value="GH"/>
</dbReference>
<dbReference type="GO" id="GO:0012505">
    <property type="term" value="C:endomembrane system"/>
    <property type="evidence" value="ECO:0007669"/>
    <property type="project" value="TreeGrafter"/>
</dbReference>
<gene>
    <name evidence="4" type="ORF">Vbra_20444</name>
</gene>
<evidence type="ECO:0000259" key="3">
    <source>
        <dbReference type="PROSITE" id="PS51910"/>
    </source>
</evidence>
<name>A0A0G4EJ42_VITBC</name>
<sequence>MPTHSSFSAPAASRQRRPSAVLSLYLLLIVVGLCISPSAAGKKRVREKCAAELGLIKSGISAEDVIAQHKLFCNASRVNFANEVLGFVTPWNEGGFKTSYYFRRKLTYVSPVWLRVIERGEGTGEGQQVSGDFQFAGLDVIDSDWVEVISEPTDSNTRTLVVPRIAVEDFRNSSKLESFLTQPQVFVDFVSQLCSDRGFHGVVIEGIILMVEGVKQTAKSWLKSVGEGLQHQGLIAMFVLPPFNRLDDVDLRVPFTFDDMRDLSSSIHRFVLMTYDHTLGRTPGPSAPIQWLERIVSGLLTPKDPSTPPNAASQLLMGLPFYGRTWDLSESRKAVASSILGQEIVTLLKSAPATLHWDDQAKEHHADVQVSDGTVRIYFPTLKFLEERLELARRVGVGVSIWELGQGHDYFWDLL</sequence>
<evidence type="ECO:0000256" key="1">
    <source>
        <dbReference type="ARBA" id="ARBA00009336"/>
    </source>
</evidence>
<dbReference type="InterPro" id="IPR011583">
    <property type="entry name" value="Chitinase_II/V-like_cat"/>
</dbReference>
<dbReference type="OrthoDB" id="10254444at2759"/>
<dbReference type="PROSITE" id="PS51910">
    <property type="entry name" value="GH18_2"/>
    <property type="match status" value="1"/>
</dbReference>
<dbReference type="InterPro" id="IPR001223">
    <property type="entry name" value="Glyco_hydro18_cat"/>
</dbReference>
<dbReference type="SMART" id="SM00636">
    <property type="entry name" value="Glyco_18"/>
    <property type="match status" value="1"/>
</dbReference>
<dbReference type="GO" id="GO:0008061">
    <property type="term" value="F:chitin binding"/>
    <property type="evidence" value="ECO:0007669"/>
    <property type="project" value="InterPro"/>
</dbReference>
<dbReference type="PANTHER" id="PTHR46066:SF2">
    <property type="entry name" value="CHITINASE DOMAIN-CONTAINING PROTEIN 1"/>
    <property type="match status" value="1"/>
</dbReference>
<dbReference type="Gene3D" id="3.20.20.80">
    <property type="entry name" value="Glycosidases"/>
    <property type="match status" value="1"/>
</dbReference>